<protein>
    <submittedName>
        <fullName evidence="2">Uncharacterized protein</fullName>
    </submittedName>
</protein>
<dbReference type="OrthoDB" id="7866868at2759"/>
<dbReference type="OMA" id="NIKWNGD"/>
<evidence type="ECO:0000313" key="2">
    <source>
        <dbReference type="EMBL" id="TDG51805.1"/>
    </source>
</evidence>
<evidence type="ECO:0000313" key="3">
    <source>
        <dbReference type="Proteomes" id="UP000295192"/>
    </source>
</evidence>
<gene>
    <name evidence="2" type="ORF">AWZ03_001865</name>
</gene>
<feature type="signal peptide" evidence="1">
    <location>
        <begin position="1"/>
        <end position="19"/>
    </location>
</feature>
<dbReference type="AlphaFoldDB" id="A0A484BV60"/>
<keyword evidence="3" id="KW-1185">Reference proteome</keyword>
<evidence type="ECO:0000256" key="1">
    <source>
        <dbReference type="SAM" id="SignalP"/>
    </source>
</evidence>
<dbReference type="KEGG" id="dnv:108654616"/>
<feature type="chain" id="PRO_5019858383" evidence="1">
    <location>
        <begin position="20"/>
        <end position="74"/>
    </location>
</feature>
<dbReference type="EMBL" id="LSRL02000007">
    <property type="protein sequence ID" value="TDG51805.1"/>
    <property type="molecule type" value="Genomic_DNA"/>
</dbReference>
<organism evidence="2 3">
    <name type="scientific">Drosophila navojoa</name>
    <name type="common">Fruit fly</name>
    <dbReference type="NCBI Taxonomy" id="7232"/>
    <lineage>
        <taxon>Eukaryota</taxon>
        <taxon>Metazoa</taxon>
        <taxon>Ecdysozoa</taxon>
        <taxon>Arthropoda</taxon>
        <taxon>Hexapoda</taxon>
        <taxon>Insecta</taxon>
        <taxon>Pterygota</taxon>
        <taxon>Neoptera</taxon>
        <taxon>Endopterygota</taxon>
        <taxon>Diptera</taxon>
        <taxon>Brachycera</taxon>
        <taxon>Muscomorpha</taxon>
        <taxon>Ephydroidea</taxon>
        <taxon>Drosophilidae</taxon>
        <taxon>Drosophila</taxon>
    </lineage>
</organism>
<accession>A0A484BV60</accession>
<proteinExistence type="predicted"/>
<name>A0A484BV60_DRONA</name>
<comment type="caution">
    <text evidence="2">The sequence shown here is derived from an EMBL/GenBank/DDBJ whole genome shotgun (WGS) entry which is preliminary data.</text>
</comment>
<reference evidence="2 3" key="1">
    <citation type="journal article" date="2019" name="J. Hered.">
        <title>An Improved Genome Assembly for Drosophila navojoa, the Basal Species in the mojavensis Cluster.</title>
        <authorList>
            <person name="Vanderlinde T."/>
            <person name="Dupim E.G."/>
            <person name="Nazario-Yepiz N.O."/>
            <person name="Carvalho A.B."/>
        </authorList>
    </citation>
    <scope>NUCLEOTIDE SEQUENCE [LARGE SCALE GENOMIC DNA]</scope>
    <source>
        <strain evidence="2">Navoj_Jal97</strain>
        <tissue evidence="2">Whole organism</tissue>
    </source>
</reference>
<sequence length="74" mass="8439">MKWFALCVLMLALLGLIAAAPSGQIRVRTSSTKKVYVRNGNIKWNGDCHNCDIRTTKNTAQVTSTRTKQWTRKW</sequence>
<keyword evidence="1" id="KW-0732">Signal</keyword>
<dbReference type="Proteomes" id="UP000295192">
    <property type="component" value="Unassembled WGS sequence"/>
</dbReference>